<comment type="caution">
    <text evidence="1">The sequence shown here is derived from an EMBL/GenBank/DDBJ whole genome shotgun (WGS) entry which is preliminary data.</text>
</comment>
<evidence type="ECO:0000313" key="1">
    <source>
        <dbReference type="EMBL" id="PCM61330.1"/>
    </source>
</evidence>
<protein>
    <submittedName>
        <fullName evidence="1">Uncharacterized protein</fullName>
    </submittedName>
</protein>
<organism evidence="1 2">
    <name type="scientific">Klebsiella quasipneumoniae</name>
    <dbReference type="NCBI Taxonomy" id="1463165"/>
    <lineage>
        <taxon>Bacteria</taxon>
        <taxon>Pseudomonadati</taxon>
        <taxon>Pseudomonadota</taxon>
        <taxon>Gammaproteobacteria</taxon>
        <taxon>Enterobacterales</taxon>
        <taxon>Enterobacteriaceae</taxon>
        <taxon>Klebsiella/Raoultella group</taxon>
        <taxon>Klebsiella</taxon>
        <taxon>Klebsiella pneumoniae complex</taxon>
    </lineage>
</organism>
<dbReference type="AlphaFoldDB" id="A0A2A5MKE6"/>
<accession>A0A2A5MKE6</accession>
<reference evidence="1 2" key="1">
    <citation type="submission" date="2017-09" db="EMBL/GenBank/DDBJ databases">
        <title>Mdr eskape-Ghana.</title>
        <authorList>
            <person name="Agyepong N."/>
            <person name="Janice J."/>
            <person name="Samuelsen O."/>
            <person name="Owusu-Ofori A."/>
            <person name="Sundsfjord A."/>
            <person name="Essack S."/>
            <person name="Pedersen T."/>
        </authorList>
    </citation>
    <scope>NUCLEOTIDE SEQUENCE [LARGE SCALE GENOMIC DNA]</scope>
    <source>
        <strain evidence="1 2">46</strain>
    </source>
</reference>
<gene>
    <name evidence="1" type="ORF">CP911_13460</name>
</gene>
<sequence length="61" mass="6998">MQIKNCDRYYDFPSAYPPFFALSAARSAPQLSPPPYPPPALLNNCCQITKWKQKGHFVRIL</sequence>
<dbReference type="EMBL" id="NXHG01000006">
    <property type="protein sequence ID" value="PCM61330.1"/>
    <property type="molecule type" value="Genomic_DNA"/>
</dbReference>
<proteinExistence type="predicted"/>
<name>A0A2A5MKE6_9ENTR</name>
<evidence type="ECO:0000313" key="2">
    <source>
        <dbReference type="Proteomes" id="UP000217648"/>
    </source>
</evidence>
<dbReference type="Proteomes" id="UP000217648">
    <property type="component" value="Unassembled WGS sequence"/>
</dbReference>